<dbReference type="Proteomes" id="UP000595792">
    <property type="component" value="Chromosome"/>
</dbReference>
<dbReference type="EMBL" id="CP065315">
    <property type="protein sequence ID" value="QQR04823.1"/>
    <property type="molecule type" value="Genomic_DNA"/>
</dbReference>
<reference evidence="2 3" key="1">
    <citation type="submission" date="2020-11" db="EMBL/GenBank/DDBJ databases">
        <title>Closed and high quality bacterial genomes of the OMM12 community.</title>
        <authorList>
            <person name="Marbouty M."/>
            <person name="Lamy-Besnier Q."/>
            <person name="Debarbieux L."/>
            <person name="Koszul R."/>
        </authorList>
    </citation>
    <scope>NUCLEOTIDE SEQUENCE [LARGE SCALE GENOMIC DNA]</scope>
    <source>
        <strain evidence="2 3">YL31</strain>
    </source>
</reference>
<dbReference type="AlphaFoldDB" id="A0AAX1KG73"/>
<gene>
    <name evidence="2" type="ORF">I5Q84_12630</name>
</gene>
<evidence type="ECO:0000313" key="3">
    <source>
        <dbReference type="Proteomes" id="UP000595792"/>
    </source>
</evidence>
<proteinExistence type="predicted"/>
<organism evidence="2 3">
    <name type="scientific">Flavonifractor plautii</name>
    <name type="common">Fusobacterium plautii</name>
    <dbReference type="NCBI Taxonomy" id="292800"/>
    <lineage>
        <taxon>Bacteria</taxon>
        <taxon>Bacillati</taxon>
        <taxon>Bacillota</taxon>
        <taxon>Clostridia</taxon>
        <taxon>Eubacteriales</taxon>
        <taxon>Oscillospiraceae</taxon>
        <taxon>Flavonifractor</taxon>
    </lineage>
</organism>
<dbReference type="Pfam" id="PF09509">
    <property type="entry name" value="Hypoth_Ymh"/>
    <property type="match status" value="1"/>
</dbReference>
<sequence length="247" mass="28312">MDINKINTVYCWMRNLTNRPNAVNTPVSNTDVTCIREGLLLIAKDIERTKPVLSNQLMSVKDNLFMEVRQNWTLAYILINPFVFGQAIEVLDILRAQNFNTEDDWWHFIHPRIAKVSKKLFLDGSYANSACDAYIEINDRVKKLFHILRPNEKIPDGDAAMKIVFSTNTPLVEFCDRSTESGNNTQKGFMEMLAGAMSALRNPKAHANITIDHDDAMRRLMFASMLMYKIDEAVLYSKIIELSELSE</sequence>
<accession>A0AAX1KG73</accession>
<protein>
    <submittedName>
        <fullName evidence="2">TIGR02391 family protein</fullName>
    </submittedName>
</protein>
<evidence type="ECO:0000313" key="2">
    <source>
        <dbReference type="EMBL" id="QQR04823.1"/>
    </source>
</evidence>
<evidence type="ECO:0000259" key="1">
    <source>
        <dbReference type="Pfam" id="PF09509"/>
    </source>
</evidence>
<feature type="domain" description="Conserved hypothetical protein CHP02391" evidence="1">
    <location>
        <begin position="109"/>
        <end position="229"/>
    </location>
</feature>
<dbReference type="NCBIfam" id="TIGR02391">
    <property type="entry name" value="hypoth_ymh"/>
    <property type="match status" value="1"/>
</dbReference>
<dbReference type="RefSeq" id="WP_084462033.1">
    <property type="nucleotide sequence ID" value="NZ_CP015406.2"/>
</dbReference>
<name>A0AAX1KG73_FLAPL</name>
<dbReference type="InterPro" id="IPR012654">
    <property type="entry name" value="CHP02391"/>
</dbReference>